<dbReference type="AlphaFoldDB" id="A0A9Q5YLC7"/>
<evidence type="ECO:0000313" key="2">
    <source>
        <dbReference type="Proteomes" id="UP000422232"/>
    </source>
</evidence>
<dbReference type="PANTHER" id="PTHR30441:SF8">
    <property type="entry name" value="DUF748 DOMAIN-CONTAINING PROTEIN"/>
    <property type="match status" value="1"/>
</dbReference>
<accession>A0A9Q5YLC7</accession>
<dbReference type="GO" id="GO:0005886">
    <property type="term" value="C:plasma membrane"/>
    <property type="evidence" value="ECO:0007669"/>
    <property type="project" value="TreeGrafter"/>
</dbReference>
<keyword evidence="2" id="KW-1185">Reference proteome</keyword>
<dbReference type="EMBL" id="CP038908">
    <property type="protein sequence ID" value="QGO06816.1"/>
    <property type="molecule type" value="Genomic_DNA"/>
</dbReference>
<reference evidence="1 2" key="1">
    <citation type="submission" date="2019-04" db="EMBL/GenBank/DDBJ databases">
        <title>Complete genome sequencing of Piscirickettsia salmonis strain Psal-009.</title>
        <authorList>
            <person name="Schober I."/>
            <person name="Bunk B."/>
            <person name="Sproer C."/>
            <person name="Carril G.P."/>
            <person name="Riedel T."/>
            <person name="Flores-Herrera P.A."/>
            <person name="Nourdin-Galindo G."/>
            <person name="Marshall S.H."/>
            <person name="Overmann J."/>
        </authorList>
    </citation>
    <scope>NUCLEOTIDE SEQUENCE [LARGE SCALE GENOMIC DNA]</scope>
    <source>
        <strain evidence="1 2">Psal-009</strain>
    </source>
</reference>
<evidence type="ECO:0008006" key="3">
    <source>
        <dbReference type="Google" id="ProtNLM"/>
    </source>
</evidence>
<protein>
    <recommendedName>
        <fullName evidence="3">AsmA-like C-terminal domain-containing protein</fullName>
    </recommendedName>
</protein>
<evidence type="ECO:0000313" key="1">
    <source>
        <dbReference type="EMBL" id="QGO06816.1"/>
    </source>
</evidence>
<name>A0A9Q5YLC7_PISSA</name>
<sequence length="465" mass="50095">MKLARRFTNVFVVVSCIFFVSFLGLNALHFRPIISLINSNINAKLKSDDTGFNQVKLSGGHFSFSFKSGVELYLYDVKFGQLIGTKEKRLGAEFKRVLVAVSLYPLIRGQIEPNLLIVEDGNVKFYGKSNSVNKVVKNPVLPKQRSAANRINDFTDFKVKFKNILFSHSSVEPKKVKQFKMNSLSMVFQVKNLAGLLKDLEFAVQGQDSQRHFKPAFINIKEIQSQLAGGQFSGDVFFDGRKLPASLSLILQVGHLDFGAVIGSLGMASGLSGGLLNGAIHLQGQGKNKKELIADLSGKTSLVLQRAKFYPGIKNPLIASIIKLLVGGDNKQGMTLNCLISSFKGEKGTFISQALVLDSPSSFVLGAGSIDVVNNTINLVITPQGRALNLSSLVTPFKISGALSDPVVLPDAKSALWTVGKYLLGSVTGVGLVAVLGSAVADNVANSVSDVCKSTLDKINRLQAT</sequence>
<dbReference type="PANTHER" id="PTHR30441">
    <property type="entry name" value="DUF748 DOMAIN-CONTAINING PROTEIN"/>
    <property type="match status" value="1"/>
</dbReference>
<proteinExistence type="predicted"/>
<dbReference type="GO" id="GO:0090313">
    <property type="term" value="P:regulation of protein targeting to membrane"/>
    <property type="evidence" value="ECO:0007669"/>
    <property type="project" value="TreeGrafter"/>
</dbReference>
<dbReference type="Proteomes" id="UP000422232">
    <property type="component" value="Chromosome"/>
</dbReference>
<dbReference type="InterPro" id="IPR052894">
    <property type="entry name" value="AsmA-related"/>
</dbReference>
<organism evidence="1 2">
    <name type="scientific">Piscirickettsia salmonis</name>
    <dbReference type="NCBI Taxonomy" id="1238"/>
    <lineage>
        <taxon>Bacteria</taxon>
        <taxon>Pseudomonadati</taxon>
        <taxon>Pseudomonadota</taxon>
        <taxon>Gammaproteobacteria</taxon>
        <taxon>Thiotrichales</taxon>
        <taxon>Piscirickettsiaceae</taxon>
        <taxon>Piscirickettsia</taxon>
    </lineage>
</organism>
<gene>
    <name evidence="1" type="ORF">Psal009_02749</name>
</gene>